<organism evidence="1 2">
    <name type="scientific">Araneus ventricosus</name>
    <name type="common">Orbweaver spider</name>
    <name type="synonym">Epeira ventricosa</name>
    <dbReference type="NCBI Taxonomy" id="182803"/>
    <lineage>
        <taxon>Eukaryota</taxon>
        <taxon>Metazoa</taxon>
        <taxon>Ecdysozoa</taxon>
        <taxon>Arthropoda</taxon>
        <taxon>Chelicerata</taxon>
        <taxon>Arachnida</taxon>
        <taxon>Araneae</taxon>
        <taxon>Araneomorphae</taxon>
        <taxon>Entelegynae</taxon>
        <taxon>Araneoidea</taxon>
        <taxon>Araneidae</taxon>
        <taxon>Araneus</taxon>
    </lineage>
</organism>
<dbReference type="EMBL" id="BGPR01003068">
    <property type="protein sequence ID" value="GBM83297.1"/>
    <property type="molecule type" value="Genomic_DNA"/>
</dbReference>
<comment type="caution">
    <text evidence="1">The sequence shown here is derived from an EMBL/GenBank/DDBJ whole genome shotgun (WGS) entry which is preliminary data.</text>
</comment>
<proteinExistence type="predicted"/>
<name>A0A4Y2IZK3_ARAVE</name>
<keyword evidence="2" id="KW-1185">Reference proteome</keyword>
<reference evidence="1 2" key="1">
    <citation type="journal article" date="2019" name="Sci. Rep.">
        <title>Orb-weaving spider Araneus ventricosus genome elucidates the spidroin gene catalogue.</title>
        <authorList>
            <person name="Kono N."/>
            <person name="Nakamura H."/>
            <person name="Ohtoshi R."/>
            <person name="Moran D.A.P."/>
            <person name="Shinohara A."/>
            <person name="Yoshida Y."/>
            <person name="Fujiwara M."/>
            <person name="Mori M."/>
            <person name="Tomita M."/>
            <person name="Arakawa K."/>
        </authorList>
    </citation>
    <scope>NUCLEOTIDE SEQUENCE [LARGE SCALE GENOMIC DNA]</scope>
</reference>
<dbReference type="AlphaFoldDB" id="A0A4Y2IZK3"/>
<evidence type="ECO:0000313" key="1">
    <source>
        <dbReference type="EMBL" id="GBM83297.1"/>
    </source>
</evidence>
<sequence length="95" mass="10144">MVHAPCGSLWSTPSFLASSGRPSFPILPHFLCSDFQILRPTYGLLDLNPAHAKGQDLESLVCYGILLPSVVGGGHRVTSNSCRQFLSGGLSHSAY</sequence>
<evidence type="ECO:0000313" key="2">
    <source>
        <dbReference type="Proteomes" id="UP000499080"/>
    </source>
</evidence>
<gene>
    <name evidence="1" type="ORF">AVEN_261136_1</name>
</gene>
<protein>
    <submittedName>
        <fullName evidence="1">Uncharacterized protein</fullName>
    </submittedName>
</protein>
<accession>A0A4Y2IZK3</accession>
<dbReference type="Proteomes" id="UP000499080">
    <property type="component" value="Unassembled WGS sequence"/>
</dbReference>